<accession>A0A9N9VMA7</accession>
<dbReference type="AlphaFoldDB" id="A0A9N9VMA7"/>
<dbReference type="Proteomes" id="UP000696573">
    <property type="component" value="Unassembled WGS sequence"/>
</dbReference>
<name>A0A9N9VMA7_9HYPO</name>
<keyword evidence="2" id="KW-1185">Reference proteome</keyword>
<gene>
    <name evidence="1" type="ORF">CRHIZ90672A_00012987</name>
</gene>
<proteinExistence type="predicted"/>
<reference evidence="1" key="1">
    <citation type="submission" date="2021-10" db="EMBL/GenBank/DDBJ databases">
        <authorList>
            <person name="Piombo E."/>
        </authorList>
    </citation>
    <scope>NUCLEOTIDE SEQUENCE</scope>
</reference>
<dbReference type="EMBL" id="CABFNQ020000737">
    <property type="protein sequence ID" value="CAH0028907.1"/>
    <property type="molecule type" value="Genomic_DNA"/>
</dbReference>
<comment type="caution">
    <text evidence="1">The sequence shown here is derived from an EMBL/GenBank/DDBJ whole genome shotgun (WGS) entry which is preliminary data.</text>
</comment>
<dbReference type="OrthoDB" id="1022638at2759"/>
<evidence type="ECO:0000313" key="2">
    <source>
        <dbReference type="Proteomes" id="UP000696573"/>
    </source>
</evidence>
<protein>
    <submittedName>
        <fullName evidence="1">Uncharacterized protein</fullName>
    </submittedName>
</protein>
<organism evidence="1 2">
    <name type="scientific">Clonostachys rhizophaga</name>
    <dbReference type="NCBI Taxonomy" id="160324"/>
    <lineage>
        <taxon>Eukaryota</taxon>
        <taxon>Fungi</taxon>
        <taxon>Dikarya</taxon>
        <taxon>Ascomycota</taxon>
        <taxon>Pezizomycotina</taxon>
        <taxon>Sordariomycetes</taxon>
        <taxon>Hypocreomycetidae</taxon>
        <taxon>Hypocreales</taxon>
        <taxon>Bionectriaceae</taxon>
        <taxon>Clonostachys</taxon>
    </lineage>
</organism>
<sequence>MSILNNESYLKTVLCHIHVNAAGDYYDIPDLQKVSITKLETLFSKDWRSKLYPVIIKAALHKAGDANLHDFLASTATYHLGDLIEVSDFNILDWGKEFTTRVVPGN</sequence>
<evidence type="ECO:0000313" key="1">
    <source>
        <dbReference type="EMBL" id="CAH0028907.1"/>
    </source>
</evidence>